<name>A0A1E5QDC1_9CYAN</name>
<comment type="caution">
    <text evidence="1">The sequence shown here is derived from an EMBL/GenBank/DDBJ whole genome shotgun (WGS) entry which is preliminary data.</text>
</comment>
<reference evidence="1" key="1">
    <citation type="submission" date="2016-09" db="EMBL/GenBank/DDBJ databases">
        <title>Draft genome of thermotolerant cyanobacterium Desertifilum sp. strain IPPAS B-1220.</title>
        <authorList>
            <person name="Sinetova M.A."/>
            <person name="Bolakhan K."/>
            <person name="Zayadan B.K."/>
            <person name="Mironov K.S."/>
            <person name="Ustinova V."/>
            <person name="Kupriyanova E.V."/>
            <person name="Sidorov R.A."/>
            <person name="Skrypnik A.N."/>
            <person name="Gogoleva N.E."/>
            <person name="Gogolev Y.V."/>
            <person name="Los D.A."/>
        </authorList>
    </citation>
    <scope>NUCLEOTIDE SEQUENCE [LARGE SCALE GENOMIC DNA]</scope>
    <source>
        <strain evidence="1">IPPAS B-1220</strain>
    </source>
</reference>
<sequence length="174" mass="19758">MGSHPYFYFTKYQPDVNSALHALRQQEFEAGRYDPAMNMHDPSMWMSQFNFPPNAQSLSPGACHASIEAALEDAEDSGTGSILDIQKVSESPEILASWTLSTDETLALFGTDKPTRQMVEYIIIAEGEPEHWEETGYDVYDHLWDTIGRGESRYIILYENNQPSEIFFIGYSVD</sequence>
<proteinExistence type="predicted"/>
<dbReference type="STRING" id="1781255.BH720_24495"/>
<accession>A0A1E5QDC1</accession>
<protein>
    <submittedName>
        <fullName evidence="1">Uncharacterized protein</fullName>
    </submittedName>
</protein>
<dbReference type="AlphaFoldDB" id="A0A1E5QDC1"/>
<dbReference type="EMBL" id="MJGC01000121">
    <property type="protein sequence ID" value="OEJ72658.1"/>
    <property type="molecule type" value="Genomic_DNA"/>
</dbReference>
<gene>
    <name evidence="1" type="ORF">BH720_24495</name>
</gene>
<evidence type="ECO:0000313" key="1">
    <source>
        <dbReference type="EMBL" id="OEJ72658.1"/>
    </source>
</evidence>
<organism evidence="1">
    <name type="scientific">Desertifilum tharense IPPAS B-1220</name>
    <dbReference type="NCBI Taxonomy" id="1781255"/>
    <lineage>
        <taxon>Bacteria</taxon>
        <taxon>Bacillati</taxon>
        <taxon>Cyanobacteriota</taxon>
        <taxon>Cyanophyceae</taxon>
        <taxon>Desertifilales</taxon>
        <taxon>Desertifilaceae</taxon>
        <taxon>Desertifilum</taxon>
    </lineage>
</organism>